<dbReference type="SUPFAM" id="SSF56281">
    <property type="entry name" value="Metallo-hydrolase/oxidoreductase"/>
    <property type="match status" value="1"/>
</dbReference>
<dbReference type="Gene3D" id="3.60.15.10">
    <property type="entry name" value="Ribonuclease Z/Hydroxyacylglutathione hydrolase-like"/>
    <property type="match status" value="1"/>
</dbReference>
<evidence type="ECO:0000313" key="6">
    <source>
        <dbReference type="EMBL" id="CTQ74682.1"/>
    </source>
</evidence>
<dbReference type="GO" id="GO:0016787">
    <property type="term" value="F:hydrolase activity"/>
    <property type="evidence" value="ECO:0007669"/>
    <property type="project" value="UniProtKB-KW"/>
</dbReference>
<dbReference type="RefSeq" id="WP_208981454.1">
    <property type="nucleotide sequence ID" value="NZ_CXWD01000018.1"/>
</dbReference>
<reference evidence="7" key="1">
    <citation type="submission" date="2015-07" db="EMBL/GenBank/DDBJ databases">
        <authorList>
            <person name="Rodrigo-Torres Lidia"/>
            <person name="Arahal R.David."/>
        </authorList>
    </citation>
    <scope>NUCLEOTIDE SEQUENCE [LARGE SCALE GENOMIC DNA]</scope>
    <source>
        <strain evidence="7">CECT 5112</strain>
    </source>
</reference>
<dbReference type="InterPro" id="IPR001279">
    <property type="entry name" value="Metallo-B-lactamas"/>
</dbReference>
<sequence length="279" mass="29592">MSITSTTHPLHVGDIAIMSLSDGHLDIPAAYFSNASDEEIQAVSPTTRFGATCWLIETGPKKVLVDAGSGSWLKERFPETGFITAAGSSLINAANEITDIILTHLHADHIGGLIADGQSLFPNATVHLQNTEWAFWTDENLVEAVPEDKRPIAQLIQTLARPIASQIKLHDGDADLENGIHVTSAPGHTPGHQIVRISSGGEQVMLLGDALVSGVLQFANPDVHYALDSAPETAAETRKTLFSELAAERIPLAATHLESPGFGMLTATGGGGYHFEPLA</sequence>
<dbReference type="STRING" id="388408.LAX5112_03936"/>
<dbReference type="CDD" id="cd07720">
    <property type="entry name" value="OPHC2-like_MBL-fold"/>
    <property type="match status" value="1"/>
</dbReference>
<accession>A0A0M7AJR2</accession>
<keyword evidence="7" id="KW-1185">Reference proteome</keyword>
<feature type="domain" description="Metallo-beta-lactamase" evidence="5">
    <location>
        <begin position="50"/>
        <end position="256"/>
    </location>
</feature>
<evidence type="ECO:0000259" key="5">
    <source>
        <dbReference type="SMART" id="SM00849"/>
    </source>
</evidence>
<comment type="similarity">
    <text evidence="1">Belongs to the metallo-beta-lactamase superfamily.</text>
</comment>
<dbReference type="PANTHER" id="PTHR42978">
    <property type="entry name" value="QUORUM-QUENCHING LACTONASE YTNP-RELATED-RELATED"/>
    <property type="match status" value="1"/>
</dbReference>
<gene>
    <name evidence="6" type="ORF">LAX5112_03936</name>
</gene>
<dbReference type="GO" id="GO:0046872">
    <property type="term" value="F:metal ion binding"/>
    <property type="evidence" value="ECO:0007669"/>
    <property type="project" value="UniProtKB-KW"/>
</dbReference>
<dbReference type="SMART" id="SM00849">
    <property type="entry name" value="Lactamase_B"/>
    <property type="match status" value="1"/>
</dbReference>
<dbReference type="PANTHER" id="PTHR42978:SF6">
    <property type="entry name" value="QUORUM-QUENCHING LACTONASE YTNP-RELATED"/>
    <property type="match status" value="1"/>
</dbReference>
<dbReference type="Proteomes" id="UP000053235">
    <property type="component" value="Unassembled WGS sequence"/>
</dbReference>
<proteinExistence type="inferred from homology"/>
<dbReference type="InterPro" id="IPR051013">
    <property type="entry name" value="MBL_superfamily_lactonases"/>
</dbReference>
<dbReference type="AlphaFoldDB" id="A0A0M7AJR2"/>
<evidence type="ECO:0000256" key="3">
    <source>
        <dbReference type="ARBA" id="ARBA00022801"/>
    </source>
</evidence>
<dbReference type="Pfam" id="PF00753">
    <property type="entry name" value="Lactamase_B"/>
    <property type="match status" value="1"/>
</dbReference>
<evidence type="ECO:0000256" key="1">
    <source>
        <dbReference type="ARBA" id="ARBA00007749"/>
    </source>
</evidence>
<dbReference type="EMBL" id="CXWD01000018">
    <property type="protein sequence ID" value="CTQ74682.1"/>
    <property type="molecule type" value="Genomic_DNA"/>
</dbReference>
<protein>
    <submittedName>
        <fullName evidence="6">Ribonuclease Z</fullName>
    </submittedName>
</protein>
<evidence type="ECO:0000313" key="7">
    <source>
        <dbReference type="Proteomes" id="UP000053235"/>
    </source>
</evidence>
<keyword evidence="4" id="KW-0862">Zinc</keyword>
<name>A0A0M7AJR2_9HYPH</name>
<dbReference type="InterPro" id="IPR036866">
    <property type="entry name" value="RibonucZ/Hydroxyglut_hydro"/>
</dbReference>
<evidence type="ECO:0000256" key="2">
    <source>
        <dbReference type="ARBA" id="ARBA00022723"/>
    </source>
</evidence>
<evidence type="ECO:0000256" key="4">
    <source>
        <dbReference type="ARBA" id="ARBA00022833"/>
    </source>
</evidence>
<keyword evidence="3" id="KW-0378">Hydrolase</keyword>
<keyword evidence="2" id="KW-0479">Metal-binding</keyword>
<organism evidence="6 7">
    <name type="scientific">Roseibium alexandrii</name>
    <dbReference type="NCBI Taxonomy" id="388408"/>
    <lineage>
        <taxon>Bacteria</taxon>
        <taxon>Pseudomonadati</taxon>
        <taxon>Pseudomonadota</taxon>
        <taxon>Alphaproteobacteria</taxon>
        <taxon>Hyphomicrobiales</taxon>
        <taxon>Stappiaceae</taxon>
        <taxon>Roseibium</taxon>
    </lineage>
</organism>